<gene>
    <name evidence="2" type="ORF">PSHT_03444</name>
</gene>
<dbReference type="VEuPathDB" id="FungiDB:PSTT_00411"/>
<dbReference type="OrthoDB" id="2506354at2759"/>
<feature type="region of interest" description="Disordered" evidence="1">
    <location>
        <begin position="1"/>
        <end position="74"/>
    </location>
</feature>
<protein>
    <submittedName>
        <fullName evidence="2">Uncharacterized protein</fullName>
    </submittedName>
</protein>
<comment type="caution">
    <text evidence="2">The sequence shown here is derived from an EMBL/GenBank/DDBJ whole genome shotgun (WGS) entry which is preliminary data.</text>
</comment>
<dbReference type="Proteomes" id="UP000238274">
    <property type="component" value="Unassembled WGS sequence"/>
</dbReference>
<reference evidence="2 3" key="1">
    <citation type="submission" date="2017-12" db="EMBL/GenBank/DDBJ databases">
        <title>Gene loss provides genomic basis for host adaptation in cereal stripe rust fungi.</title>
        <authorList>
            <person name="Xia C."/>
        </authorList>
    </citation>
    <scope>NUCLEOTIDE SEQUENCE [LARGE SCALE GENOMIC DNA]</scope>
    <source>
        <strain evidence="2 3">93TX-2</strain>
    </source>
</reference>
<dbReference type="AlphaFoldDB" id="A0A2S4WFH1"/>
<evidence type="ECO:0000313" key="2">
    <source>
        <dbReference type="EMBL" id="POW20540.1"/>
    </source>
</evidence>
<feature type="compositionally biased region" description="Basic and acidic residues" evidence="1">
    <location>
        <begin position="1"/>
        <end position="15"/>
    </location>
</feature>
<evidence type="ECO:0000256" key="1">
    <source>
        <dbReference type="SAM" id="MobiDB-lite"/>
    </source>
</evidence>
<reference evidence="3" key="3">
    <citation type="journal article" date="2018" name="Mol. Plant Microbe Interact.">
        <title>Genome sequence resources for the wheat stripe rust pathogen (Puccinia striiformis f. sp. tritici) and the barley stripe rust pathogen (Puccinia striiformis f. sp. hordei).</title>
        <authorList>
            <person name="Xia C."/>
            <person name="Wang M."/>
            <person name="Yin C."/>
            <person name="Cornejo O.E."/>
            <person name="Hulbert S.H."/>
            <person name="Chen X."/>
        </authorList>
    </citation>
    <scope>NUCLEOTIDE SEQUENCE [LARGE SCALE GENOMIC DNA]</scope>
    <source>
        <strain evidence="3">93TX-2</strain>
    </source>
</reference>
<keyword evidence="3" id="KW-1185">Reference proteome</keyword>
<accession>A0A2S4WFH1</accession>
<reference evidence="3" key="2">
    <citation type="journal article" date="2018" name="BMC Genomics">
        <title>Genomic insights into host adaptation between the wheat stripe rust pathogen (Puccinia striiformis f. sp. tritici) and the barley stripe rust pathogen (Puccinia striiformis f. sp. hordei).</title>
        <authorList>
            <person name="Xia C."/>
            <person name="Wang M."/>
            <person name="Yin C."/>
            <person name="Cornejo O.E."/>
            <person name="Hulbert S.H."/>
            <person name="Chen X."/>
        </authorList>
    </citation>
    <scope>NUCLEOTIDE SEQUENCE [LARGE SCALE GENOMIC DNA]</scope>
    <source>
        <strain evidence="3">93TX-2</strain>
    </source>
</reference>
<name>A0A2S4WFH1_9BASI</name>
<evidence type="ECO:0000313" key="3">
    <source>
        <dbReference type="Proteomes" id="UP000238274"/>
    </source>
</evidence>
<dbReference type="VEuPathDB" id="FungiDB:PSHT_03444"/>
<proteinExistence type="predicted"/>
<sequence>MTVEVDRTGSGETRDSWLFPGLKTIDEERSGSEPNTTKKLFNSDDGEPPANTGCGDDESDNESSNGDHPQVDETAPATSISQILQNVDYVIQRITSSAAKRSEFAVWGKRLEYDGQSLIAGYGIRWNIKWQSRDCAYEAREVITKLLELEQSRHNREGGTHFFQEVEIRWSDWEMVKKLNDILRVCSHYHLVVCRKGFILIIYLTCVGVLLHHQEDGSSFGVASPIVLSLNFKP</sequence>
<organism evidence="2 3">
    <name type="scientific">Puccinia striiformis</name>
    <dbReference type="NCBI Taxonomy" id="27350"/>
    <lineage>
        <taxon>Eukaryota</taxon>
        <taxon>Fungi</taxon>
        <taxon>Dikarya</taxon>
        <taxon>Basidiomycota</taxon>
        <taxon>Pucciniomycotina</taxon>
        <taxon>Pucciniomycetes</taxon>
        <taxon>Pucciniales</taxon>
        <taxon>Pucciniaceae</taxon>
        <taxon>Puccinia</taxon>
    </lineage>
</organism>
<dbReference type="EMBL" id="PKSM01000032">
    <property type="protein sequence ID" value="POW20540.1"/>
    <property type="molecule type" value="Genomic_DNA"/>
</dbReference>